<dbReference type="Pfam" id="PF14625">
    <property type="entry name" value="Lustrin_cystein"/>
    <property type="match status" value="1"/>
</dbReference>
<dbReference type="InterPro" id="IPR006150">
    <property type="entry name" value="Cys_repeat_1"/>
</dbReference>
<proteinExistence type="predicted"/>
<keyword evidence="2" id="KW-1185">Reference proteome</keyword>
<dbReference type="Proteomes" id="UP000695022">
    <property type="component" value="Unplaced"/>
</dbReference>
<dbReference type="GeneID" id="106819255"/>
<evidence type="ECO:0000256" key="1">
    <source>
        <dbReference type="SAM" id="MobiDB-lite"/>
    </source>
</evidence>
<reference evidence="3" key="1">
    <citation type="submission" date="2025-08" db="UniProtKB">
        <authorList>
            <consortium name="RefSeq"/>
        </authorList>
    </citation>
    <scope>IDENTIFICATION</scope>
</reference>
<dbReference type="SMART" id="SM00289">
    <property type="entry name" value="WR1"/>
    <property type="match status" value="2"/>
</dbReference>
<accession>A0ABM1F4L5</accession>
<feature type="non-terminal residue" evidence="3">
    <location>
        <position position="1"/>
    </location>
</feature>
<protein>
    <submittedName>
        <fullName evidence="3">Uncharacterized protein LOC106819255</fullName>
    </submittedName>
</protein>
<dbReference type="RefSeq" id="XP_014679386.1">
    <property type="nucleotide sequence ID" value="XM_014823900.1"/>
</dbReference>
<sequence>VPFNPCRQGGEPLRRGTQEVTCSRARRCPQGYDCNTDIADRAAVCCPTASPALRITGIEQPGVRDVGTQTGKCPDLSALFFCPTTKPCNRDHECDVGQRCCIGPTACRGQTICVDAEPEGGRPVVPFNPCRQGGEPLRRRRHRDAHGPGDGVPGQTACPQG</sequence>
<evidence type="ECO:0000313" key="2">
    <source>
        <dbReference type="Proteomes" id="UP000695022"/>
    </source>
</evidence>
<organism evidence="2 3">
    <name type="scientific">Priapulus caudatus</name>
    <name type="common">Priapulid worm</name>
    <dbReference type="NCBI Taxonomy" id="37621"/>
    <lineage>
        <taxon>Eukaryota</taxon>
        <taxon>Metazoa</taxon>
        <taxon>Ecdysozoa</taxon>
        <taxon>Scalidophora</taxon>
        <taxon>Priapulida</taxon>
        <taxon>Priapulimorpha</taxon>
        <taxon>Priapulimorphida</taxon>
        <taxon>Priapulidae</taxon>
        <taxon>Priapulus</taxon>
    </lineage>
</organism>
<evidence type="ECO:0000313" key="3">
    <source>
        <dbReference type="RefSeq" id="XP_014679386.1"/>
    </source>
</evidence>
<name>A0ABM1F4L5_PRICU</name>
<gene>
    <name evidence="3" type="primary">LOC106819255</name>
</gene>
<dbReference type="InterPro" id="IPR028150">
    <property type="entry name" value="Lustrin_cystein"/>
</dbReference>
<feature type="region of interest" description="Disordered" evidence="1">
    <location>
        <begin position="124"/>
        <end position="161"/>
    </location>
</feature>